<dbReference type="EMBL" id="HG793135">
    <property type="protein sequence ID" value="CRL18871.1"/>
    <property type="molecule type" value="Genomic_DNA"/>
</dbReference>
<dbReference type="PANTHER" id="PTHR43111:SF1">
    <property type="entry name" value="ALDEHYDE DEHYDROGENASE B-RELATED"/>
    <property type="match status" value="1"/>
</dbReference>
<organism evidence="3 4">
    <name type="scientific">Penicillium camemberti (strain FM 013)</name>
    <dbReference type="NCBI Taxonomy" id="1429867"/>
    <lineage>
        <taxon>Eukaryota</taxon>
        <taxon>Fungi</taxon>
        <taxon>Dikarya</taxon>
        <taxon>Ascomycota</taxon>
        <taxon>Pezizomycotina</taxon>
        <taxon>Eurotiomycetes</taxon>
        <taxon>Eurotiomycetidae</taxon>
        <taxon>Eurotiales</taxon>
        <taxon>Aspergillaceae</taxon>
        <taxon>Penicillium</taxon>
    </lineage>
</organism>
<evidence type="ECO:0000313" key="4">
    <source>
        <dbReference type="Proteomes" id="UP000053732"/>
    </source>
</evidence>
<dbReference type="InterPro" id="IPR016161">
    <property type="entry name" value="Ald_DH/histidinol_DH"/>
</dbReference>
<dbReference type="Gene3D" id="3.40.309.10">
    <property type="entry name" value="Aldehyde Dehydrogenase, Chain A, domain 2"/>
    <property type="match status" value="1"/>
</dbReference>
<reference evidence="3 4" key="1">
    <citation type="journal article" date="2014" name="Nat. Commun.">
        <title>Multiple recent horizontal transfers of a large genomic region in cheese making fungi.</title>
        <authorList>
            <person name="Cheeseman K."/>
            <person name="Ropars J."/>
            <person name="Renault P."/>
            <person name="Dupont J."/>
            <person name="Gouzy J."/>
            <person name="Branca A."/>
            <person name="Abraham A.L."/>
            <person name="Ceppi M."/>
            <person name="Conseiller E."/>
            <person name="Debuchy R."/>
            <person name="Malagnac F."/>
            <person name="Goarin A."/>
            <person name="Silar P."/>
            <person name="Lacoste S."/>
            <person name="Sallet E."/>
            <person name="Bensimon A."/>
            <person name="Giraud T."/>
            <person name="Brygoo Y."/>
        </authorList>
    </citation>
    <scope>NUCLEOTIDE SEQUENCE [LARGE SCALE GENOMIC DNA]</scope>
    <source>
        <strain evidence="4">FM 013</strain>
    </source>
</reference>
<dbReference type="STRING" id="1429867.A0A0G4NXU2"/>
<dbReference type="Proteomes" id="UP000053732">
    <property type="component" value="Unassembled WGS sequence"/>
</dbReference>
<sequence length="470" mass="51229">MAASLRAVREAVLDGRMHNIFNRRTQLEALQQTLLDKADAIQDAILAETSYVASEAAVEYLLTLNTLKEYHNTLNIDRALQDEYAIARGEDAASRRDPVGIVYIVPTSYTIFYSVLVAVAGALTAGNCIVIEVWHTLDSQKALPMLIKKLLESSLDRSTIAFVSTPATDEDLGPQHMRLHQDDHLPGKVVAVVDRTANINHAAEALVAARFSFGGRSPYAPDLVLVNEYIKEPFLMALVQASVSFLPSAGAIQGDEGRQGKEDQEQRGGLRIVSSLGRGKIVEADRLDPKALSDKPTDARLLVHTVRSLDHAIDLSNMVGNLRGAYVFAHEKSAKYLAQFINAEVSFVNHIPVEVLVGPPPPEQVALDRSMRYPTTVFSVPRPRYISPTLLSQLVTDILRLKSTSALRSTLVLQSSELVSPTQRPLGGGLGFFEQGILIGLGLFSVPMLAGVGALGYWTWTMVQKHGSGM</sequence>
<proteinExistence type="predicted"/>
<evidence type="ECO:0000259" key="2">
    <source>
        <dbReference type="Pfam" id="PF00171"/>
    </source>
</evidence>
<dbReference type="AlphaFoldDB" id="A0A0G4NXU2"/>
<feature type="transmembrane region" description="Helical" evidence="1">
    <location>
        <begin position="437"/>
        <end position="460"/>
    </location>
</feature>
<dbReference type="Pfam" id="PF00171">
    <property type="entry name" value="Aldedh"/>
    <property type="match status" value="1"/>
</dbReference>
<protein>
    <submittedName>
        <fullName evidence="3">Aldehyde dehydrogenase</fullName>
    </submittedName>
</protein>
<keyword evidence="1" id="KW-1133">Transmembrane helix</keyword>
<gene>
    <name evidence="3" type="ORF">PCAMFM013_S002g000741</name>
</gene>
<keyword evidence="1" id="KW-0812">Transmembrane</keyword>
<accession>A0A0G4NXU2</accession>
<dbReference type="GO" id="GO:0016620">
    <property type="term" value="F:oxidoreductase activity, acting on the aldehyde or oxo group of donors, NAD or NADP as acceptor"/>
    <property type="evidence" value="ECO:0007669"/>
    <property type="project" value="InterPro"/>
</dbReference>
<dbReference type="InterPro" id="IPR016163">
    <property type="entry name" value="Ald_DH_C"/>
</dbReference>
<dbReference type="PANTHER" id="PTHR43111">
    <property type="entry name" value="ALDEHYDE DEHYDROGENASE B-RELATED"/>
    <property type="match status" value="1"/>
</dbReference>
<dbReference type="InterPro" id="IPR016162">
    <property type="entry name" value="Ald_DH_N"/>
</dbReference>
<keyword evidence="4" id="KW-1185">Reference proteome</keyword>
<keyword evidence="1" id="KW-0472">Membrane</keyword>
<dbReference type="SUPFAM" id="SSF53720">
    <property type="entry name" value="ALDH-like"/>
    <property type="match status" value="1"/>
</dbReference>
<evidence type="ECO:0000313" key="3">
    <source>
        <dbReference type="EMBL" id="CRL18871.1"/>
    </source>
</evidence>
<dbReference type="Gene3D" id="3.40.605.10">
    <property type="entry name" value="Aldehyde Dehydrogenase, Chain A, domain 1"/>
    <property type="match status" value="1"/>
</dbReference>
<name>A0A0G4NXU2_PENC3</name>
<evidence type="ECO:0000256" key="1">
    <source>
        <dbReference type="SAM" id="Phobius"/>
    </source>
</evidence>
<dbReference type="InterPro" id="IPR015590">
    <property type="entry name" value="Aldehyde_DH_dom"/>
</dbReference>
<feature type="domain" description="Aldehyde dehydrogenase" evidence="2">
    <location>
        <begin position="18"/>
        <end position="132"/>
    </location>
</feature>